<evidence type="ECO:0000256" key="1">
    <source>
        <dbReference type="ARBA" id="ARBA00023015"/>
    </source>
</evidence>
<dbReference type="PROSITE" id="PS50943">
    <property type="entry name" value="HTH_CROC1"/>
    <property type="match status" value="1"/>
</dbReference>
<evidence type="ECO:0000256" key="3">
    <source>
        <dbReference type="ARBA" id="ARBA00023163"/>
    </source>
</evidence>
<name>A0ABX8QKJ4_PSECO</name>
<dbReference type="SMART" id="SM00530">
    <property type="entry name" value="HTH_XRE"/>
    <property type="match status" value="1"/>
</dbReference>
<dbReference type="InterPro" id="IPR001387">
    <property type="entry name" value="Cro/C1-type_HTH"/>
</dbReference>
<dbReference type="Pfam" id="PF01381">
    <property type="entry name" value="HTH_3"/>
    <property type="match status" value="1"/>
</dbReference>
<evidence type="ECO:0000259" key="4">
    <source>
        <dbReference type="PROSITE" id="PS50943"/>
    </source>
</evidence>
<dbReference type="InterPro" id="IPR015927">
    <property type="entry name" value="Peptidase_S24_S26A/B/C"/>
</dbReference>
<sequence>MSESNPKPSRIATIFKTRREELNLTQEDIASRVSARLSPPKKLTQQVYAAFEKGKTQTTKHAITIAQVLDIPLGDLDENWKMPVLRSGPASDGKIIAAQVQLCDEESPLHDEVEVPLLKEIELDDGSGHTTVRAQGTFKLGVTKKSLDDMGIKIEDVVCIEVSGNSMEPVIPDGGKAGVDRGRAAVKDGDMFALLHNGQLRVKLLYRMPRGGLRMRSFNREEHPDEEYPADQIRDEQIEILGRVFWYSVIR</sequence>
<keyword evidence="6" id="KW-1185">Reference proteome</keyword>
<keyword evidence="2" id="KW-0238">DNA-binding</keyword>
<reference evidence="5 6" key="1">
    <citation type="journal article" date="2021" name="Microorganisms">
        <title>The Ever-Expanding Pseudomonas Genus: Description of 43 New Species and Partition of the Pseudomonas putida Group.</title>
        <authorList>
            <person name="Girard L."/>
            <person name="Lood C."/>
            <person name="Hofte M."/>
            <person name="Vandamme P."/>
            <person name="Rokni-Zadeh H."/>
            <person name="van Noort V."/>
            <person name="Lavigne R."/>
            <person name="De Mot R."/>
        </authorList>
    </citation>
    <scope>NUCLEOTIDE SEQUENCE [LARGE SCALE GENOMIC DNA]</scope>
    <source>
        <strain evidence="5 6">SWRI17</strain>
    </source>
</reference>
<dbReference type="PANTHER" id="PTHR40661">
    <property type="match status" value="1"/>
</dbReference>
<dbReference type="CDD" id="cd00093">
    <property type="entry name" value="HTH_XRE"/>
    <property type="match status" value="1"/>
</dbReference>
<organism evidence="5 6">
    <name type="scientific">Pseudomonas canavaninivorans</name>
    <dbReference type="NCBI Taxonomy" id="2842348"/>
    <lineage>
        <taxon>Bacteria</taxon>
        <taxon>Pseudomonadati</taxon>
        <taxon>Pseudomonadota</taxon>
        <taxon>Gammaproteobacteria</taxon>
        <taxon>Pseudomonadales</taxon>
        <taxon>Pseudomonadaceae</taxon>
        <taxon>Pseudomonas</taxon>
    </lineage>
</organism>
<feature type="domain" description="HTH cro/C1-type" evidence="4">
    <location>
        <begin position="15"/>
        <end position="76"/>
    </location>
</feature>
<dbReference type="RefSeq" id="WP_217861812.1">
    <property type="nucleotide sequence ID" value="NZ_CP077080.1"/>
</dbReference>
<dbReference type="EMBL" id="CP077080">
    <property type="protein sequence ID" value="QXI55792.1"/>
    <property type="molecule type" value="Genomic_DNA"/>
</dbReference>
<protein>
    <submittedName>
        <fullName evidence="5">Helix-turn-helix domain-containing protein</fullName>
    </submittedName>
</protein>
<dbReference type="Proteomes" id="UP000824066">
    <property type="component" value="Chromosome"/>
</dbReference>
<accession>A0ABX8QKJ4</accession>
<dbReference type="CDD" id="cd06529">
    <property type="entry name" value="S24_LexA-like"/>
    <property type="match status" value="1"/>
</dbReference>
<dbReference type="Pfam" id="PF00717">
    <property type="entry name" value="Peptidase_S24"/>
    <property type="match status" value="1"/>
</dbReference>
<keyword evidence="1" id="KW-0805">Transcription regulation</keyword>
<evidence type="ECO:0000256" key="2">
    <source>
        <dbReference type="ARBA" id="ARBA00023125"/>
    </source>
</evidence>
<evidence type="ECO:0000313" key="6">
    <source>
        <dbReference type="Proteomes" id="UP000824066"/>
    </source>
</evidence>
<evidence type="ECO:0000313" key="5">
    <source>
        <dbReference type="EMBL" id="QXI55792.1"/>
    </source>
</evidence>
<dbReference type="InterPro" id="IPR039418">
    <property type="entry name" value="LexA-like"/>
</dbReference>
<proteinExistence type="predicted"/>
<dbReference type="PANTHER" id="PTHR40661:SF2">
    <property type="entry name" value="HTH-TYPE TRANSCRIPTIONAL REGULATOR PRTR"/>
    <property type="match status" value="1"/>
</dbReference>
<gene>
    <name evidence="5" type="ORF">KSS97_12930</name>
</gene>
<keyword evidence="3" id="KW-0804">Transcription</keyword>